<evidence type="ECO:0000313" key="3">
    <source>
        <dbReference type="Proteomes" id="UP000604046"/>
    </source>
</evidence>
<accession>A0A812RK45</accession>
<dbReference type="EMBL" id="CAJNDS010002352">
    <property type="protein sequence ID" value="CAE7445738.1"/>
    <property type="molecule type" value="Genomic_DNA"/>
</dbReference>
<comment type="caution">
    <text evidence="2">The sequence shown here is derived from an EMBL/GenBank/DDBJ whole genome shotgun (WGS) entry which is preliminary data.</text>
</comment>
<keyword evidence="1" id="KW-0472">Membrane</keyword>
<proteinExistence type="predicted"/>
<reference evidence="2" key="1">
    <citation type="submission" date="2021-02" db="EMBL/GenBank/DDBJ databases">
        <authorList>
            <person name="Dougan E. K."/>
            <person name="Rhodes N."/>
            <person name="Thang M."/>
            <person name="Chan C."/>
        </authorList>
    </citation>
    <scope>NUCLEOTIDE SEQUENCE</scope>
</reference>
<protein>
    <submittedName>
        <fullName evidence="2">Uncharacterized protein</fullName>
    </submittedName>
</protein>
<name>A0A812RK45_9DINO</name>
<keyword evidence="1" id="KW-0812">Transmembrane</keyword>
<organism evidence="2 3">
    <name type="scientific">Symbiodinium natans</name>
    <dbReference type="NCBI Taxonomy" id="878477"/>
    <lineage>
        <taxon>Eukaryota</taxon>
        <taxon>Sar</taxon>
        <taxon>Alveolata</taxon>
        <taxon>Dinophyceae</taxon>
        <taxon>Suessiales</taxon>
        <taxon>Symbiodiniaceae</taxon>
        <taxon>Symbiodinium</taxon>
    </lineage>
</organism>
<feature type="transmembrane region" description="Helical" evidence="1">
    <location>
        <begin position="30"/>
        <end position="49"/>
    </location>
</feature>
<dbReference type="Proteomes" id="UP000604046">
    <property type="component" value="Unassembled WGS sequence"/>
</dbReference>
<keyword evidence="3" id="KW-1185">Reference proteome</keyword>
<evidence type="ECO:0000256" key="1">
    <source>
        <dbReference type="SAM" id="Phobius"/>
    </source>
</evidence>
<keyword evidence="1" id="KW-1133">Transmembrane helix</keyword>
<evidence type="ECO:0000313" key="2">
    <source>
        <dbReference type="EMBL" id="CAE7445738.1"/>
    </source>
</evidence>
<sequence length="234" mass="26513">MVMKFLLGHDPLEDCFRERTLAKDLDGKTITIMLLVIAFTSFAITRSLLYHECQLKNDMTLFPEAWRLREEPLSRVISAAPVARDWLVAQLRESLAVMPSCRSLSRALAVDAAEIRLFRAARPTFVRISALAAKALHANLSVEVTQLKAAQKIKMLAEEVLRLGRADLSALRAREPEFAKGDDPEALDKVLEEAQMVLQLSRPCGIAAFHIECLIRSFKKYHQACQWSEYILQY</sequence>
<dbReference type="AlphaFoldDB" id="A0A812RK45"/>
<gene>
    <name evidence="2" type="ORF">SNAT2548_LOCUS24278</name>
</gene>